<dbReference type="GO" id="GO:0005886">
    <property type="term" value="C:plasma membrane"/>
    <property type="evidence" value="ECO:0007669"/>
    <property type="project" value="UniProtKB-SubCell"/>
</dbReference>
<reference evidence="16 17" key="1">
    <citation type="submission" date="2016-10" db="EMBL/GenBank/DDBJ databases">
        <authorList>
            <person name="Varghese N."/>
            <person name="Submissions S."/>
        </authorList>
    </citation>
    <scope>NUCLEOTIDE SEQUENCE [LARGE SCALE GENOMIC DNA]</scope>
    <source>
        <strain evidence="16 17">IBRC-M10081</strain>
    </source>
</reference>
<evidence type="ECO:0000256" key="10">
    <source>
        <dbReference type="ARBA" id="ARBA00023012"/>
    </source>
</evidence>
<dbReference type="PANTHER" id="PTHR42878:SF3">
    <property type="entry name" value="HISTIDINE PROTEIN KINASE SAES"/>
    <property type="match status" value="1"/>
</dbReference>
<dbReference type="InterPro" id="IPR036097">
    <property type="entry name" value="HisK_dim/P_sf"/>
</dbReference>
<feature type="transmembrane region" description="Helical" evidence="13">
    <location>
        <begin position="163"/>
        <end position="185"/>
    </location>
</feature>
<dbReference type="SMART" id="SM00388">
    <property type="entry name" value="HisKA"/>
    <property type="match status" value="1"/>
</dbReference>
<feature type="coiled-coil region" evidence="12">
    <location>
        <begin position="216"/>
        <end position="243"/>
    </location>
</feature>
<dbReference type="FunFam" id="1.10.287.130:FF:000001">
    <property type="entry name" value="Two-component sensor histidine kinase"/>
    <property type="match status" value="1"/>
</dbReference>
<dbReference type="EC" id="2.7.13.3" evidence="3"/>
<keyword evidence="13" id="KW-1133">Transmembrane helix</keyword>
<dbReference type="Pfam" id="PF02518">
    <property type="entry name" value="HATPase_c"/>
    <property type="match status" value="1"/>
</dbReference>
<comment type="subcellular location">
    <subcellularLocation>
        <location evidence="2">Cell membrane</location>
        <topology evidence="2">Multi-pass membrane protein</topology>
    </subcellularLocation>
</comment>
<keyword evidence="17" id="KW-1185">Reference proteome</keyword>
<protein>
    <recommendedName>
        <fullName evidence="3">histidine kinase</fullName>
        <ecNumber evidence="3">2.7.13.3</ecNumber>
    </recommendedName>
</protein>
<dbReference type="PROSITE" id="PS50109">
    <property type="entry name" value="HIS_KIN"/>
    <property type="match status" value="1"/>
</dbReference>
<dbReference type="Proteomes" id="UP000243605">
    <property type="component" value="Unassembled WGS sequence"/>
</dbReference>
<comment type="catalytic activity">
    <reaction evidence="1">
        <text>ATP + protein L-histidine = ADP + protein N-phospho-L-histidine.</text>
        <dbReference type="EC" id="2.7.13.3"/>
    </reaction>
</comment>
<dbReference type="AlphaFoldDB" id="A0A662Z582"/>
<keyword evidence="9" id="KW-0067">ATP-binding</keyword>
<dbReference type="Gene3D" id="6.10.340.10">
    <property type="match status" value="1"/>
</dbReference>
<dbReference type="Pfam" id="PF00672">
    <property type="entry name" value="HAMP"/>
    <property type="match status" value="1"/>
</dbReference>
<dbReference type="Gene3D" id="3.30.565.10">
    <property type="entry name" value="Histidine kinase-like ATPase, C-terminal domain"/>
    <property type="match status" value="1"/>
</dbReference>
<dbReference type="InterPro" id="IPR004358">
    <property type="entry name" value="Sig_transdc_His_kin-like_C"/>
</dbReference>
<dbReference type="CDD" id="cd00075">
    <property type="entry name" value="HATPase"/>
    <property type="match status" value="1"/>
</dbReference>
<dbReference type="InterPro" id="IPR003661">
    <property type="entry name" value="HisK_dim/P_dom"/>
</dbReference>
<feature type="domain" description="Histidine kinase" evidence="14">
    <location>
        <begin position="243"/>
        <end position="459"/>
    </location>
</feature>
<dbReference type="InterPro" id="IPR050351">
    <property type="entry name" value="BphY/WalK/GraS-like"/>
</dbReference>
<keyword evidence="7" id="KW-0547">Nucleotide-binding</keyword>
<dbReference type="SMART" id="SM00304">
    <property type="entry name" value="HAMP"/>
    <property type="match status" value="1"/>
</dbReference>
<dbReference type="FunFam" id="3.30.565.10:FF:000006">
    <property type="entry name" value="Sensor histidine kinase WalK"/>
    <property type="match status" value="1"/>
</dbReference>
<dbReference type="SMART" id="SM00387">
    <property type="entry name" value="HATPase_c"/>
    <property type="match status" value="1"/>
</dbReference>
<gene>
    <name evidence="16" type="ORF">SAMN05192557_1970</name>
</gene>
<dbReference type="InterPro" id="IPR003660">
    <property type="entry name" value="HAMP_dom"/>
</dbReference>
<keyword evidence="12" id="KW-0175">Coiled coil</keyword>
<evidence type="ECO:0000256" key="3">
    <source>
        <dbReference type="ARBA" id="ARBA00012438"/>
    </source>
</evidence>
<evidence type="ECO:0000256" key="5">
    <source>
        <dbReference type="ARBA" id="ARBA00022553"/>
    </source>
</evidence>
<sequence>MFNKLALKIGLFFFLVILTIEIILFYILYTNLVNDRVEEVMGDLLARGNTHRDVLEENYTPSTMNHVAIMESESDFIVVITDENGEVITSSDPVESEMSSLIEHTDYGEIPQSGAILESNWSEEKYVSTDSPITSNDTHSGHVFMFAESDSIERIIDHLSRQFLFVGLLTLLLTVITVFILSRVITRPILKMKKAAEQLSKGNHNVQLYTQRKDELGDLATSINRLSQDLERLKNERNEFLGSISHELRTPLTYMKGYTDIISRKNISMTDRDKYIKIIQEETEHLTDLIKNLFELARIDHNEFDIRKESVVYGDLIAIVLARIHPALKQKNIKLTFDCPENLIVMVDPARMQQVLLNILDNAIKYTPEERHITIVVSQNKNEILTTISDNGDGIPEKDVPFIFERLYRAEKSRSRASGGSGLGLTIAKEIVELHGGDIRVESTSGKGTTFIISLTKEDLDE</sequence>
<dbReference type="Pfam" id="PF00512">
    <property type="entry name" value="HisKA"/>
    <property type="match status" value="1"/>
</dbReference>
<evidence type="ECO:0000256" key="12">
    <source>
        <dbReference type="SAM" id="Coils"/>
    </source>
</evidence>
<dbReference type="InterPro" id="IPR003594">
    <property type="entry name" value="HATPase_dom"/>
</dbReference>
<dbReference type="EMBL" id="FOIT01000007">
    <property type="protein sequence ID" value="SEW17798.1"/>
    <property type="molecule type" value="Genomic_DNA"/>
</dbReference>
<evidence type="ECO:0000256" key="9">
    <source>
        <dbReference type="ARBA" id="ARBA00022840"/>
    </source>
</evidence>
<accession>A0A662Z582</accession>
<evidence type="ECO:0000256" key="8">
    <source>
        <dbReference type="ARBA" id="ARBA00022777"/>
    </source>
</evidence>
<evidence type="ECO:0000313" key="16">
    <source>
        <dbReference type="EMBL" id="SEW17798.1"/>
    </source>
</evidence>
<dbReference type="CDD" id="cd06225">
    <property type="entry name" value="HAMP"/>
    <property type="match status" value="1"/>
</dbReference>
<dbReference type="GO" id="GO:0000156">
    <property type="term" value="F:phosphorelay response regulator activity"/>
    <property type="evidence" value="ECO:0007669"/>
    <property type="project" value="TreeGrafter"/>
</dbReference>
<dbReference type="CDD" id="cd00082">
    <property type="entry name" value="HisKA"/>
    <property type="match status" value="1"/>
</dbReference>
<dbReference type="RefSeq" id="WP_091476486.1">
    <property type="nucleotide sequence ID" value="NZ_FOIT01000007.1"/>
</dbReference>
<organism evidence="16 17">
    <name type="scientific">Aliicoccus persicus</name>
    <dbReference type="NCBI Taxonomy" id="930138"/>
    <lineage>
        <taxon>Bacteria</taxon>
        <taxon>Bacillati</taxon>
        <taxon>Bacillota</taxon>
        <taxon>Bacilli</taxon>
        <taxon>Bacillales</taxon>
        <taxon>Staphylococcaceae</taxon>
        <taxon>Aliicoccus</taxon>
    </lineage>
</organism>
<dbReference type="InterPro" id="IPR005467">
    <property type="entry name" value="His_kinase_dom"/>
</dbReference>
<dbReference type="PROSITE" id="PS50885">
    <property type="entry name" value="HAMP"/>
    <property type="match status" value="1"/>
</dbReference>
<evidence type="ECO:0000313" key="17">
    <source>
        <dbReference type="Proteomes" id="UP000243605"/>
    </source>
</evidence>
<evidence type="ECO:0000259" key="15">
    <source>
        <dbReference type="PROSITE" id="PS50885"/>
    </source>
</evidence>
<keyword evidence="5" id="KW-0597">Phosphoprotein</keyword>
<evidence type="ECO:0000256" key="2">
    <source>
        <dbReference type="ARBA" id="ARBA00004651"/>
    </source>
</evidence>
<keyword evidence="8 16" id="KW-0418">Kinase</keyword>
<evidence type="ECO:0000256" key="1">
    <source>
        <dbReference type="ARBA" id="ARBA00000085"/>
    </source>
</evidence>
<keyword evidence="11 13" id="KW-0472">Membrane</keyword>
<dbReference type="GO" id="GO:0000155">
    <property type="term" value="F:phosphorelay sensor kinase activity"/>
    <property type="evidence" value="ECO:0007669"/>
    <property type="project" value="InterPro"/>
</dbReference>
<dbReference type="PANTHER" id="PTHR42878">
    <property type="entry name" value="TWO-COMPONENT HISTIDINE KINASE"/>
    <property type="match status" value="1"/>
</dbReference>
<keyword evidence="13" id="KW-0812">Transmembrane</keyword>
<keyword evidence="6" id="KW-0808">Transferase</keyword>
<evidence type="ECO:0000256" key="4">
    <source>
        <dbReference type="ARBA" id="ARBA00022475"/>
    </source>
</evidence>
<dbReference type="SUPFAM" id="SSF55874">
    <property type="entry name" value="ATPase domain of HSP90 chaperone/DNA topoisomerase II/histidine kinase"/>
    <property type="match status" value="1"/>
</dbReference>
<dbReference type="GO" id="GO:0005524">
    <property type="term" value="F:ATP binding"/>
    <property type="evidence" value="ECO:0007669"/>
    <property type="project" value="UniProtKB-KW"/>
</dbReference>
<name>A0A662Z582_9STAP</name>
<dbReference type="SUPFAM" id="SSF47384">
    <property type="entry name" value="Homodimeric domain of signal transducing histidine kinase"/>
    <property type="match status" value="1"/>
</dbReference>
<feature type="domain" description="HAMP" evidence="15">
    <location>
        <begin position="183"/>
        <end position="235"/>
    </location>
</feature>
<proteinExistence type="predicted"/>
<dbReference type="PRINTS" id="PR00344">
    <property type="entry name" value="BCTRLSENSOR"/>
</dbReference>
<dbReference type="SUPFAM" id="SSF158472">
    <property type="entry name" value="HAMP domain-like"/>
    <property type="match status" value="1"/>
</dbReference>
<dbReference type="GO" id="GO:0007234">
    <property type="term" value="P:osmosensory signaling via phosphorelay pathway"/>
    <property type="evidence" value="ECO:0007669"/>
    <property type="project" value="TreeGrafter"/>
</dbReference>
<keyword evidence="10" id="KW-0902">Two-component regulatory system</keyword>
<dbReference type="Gene3D" id="1.10.287.130">
    <property type="match status" value="1"/>
</dbReference>
<evidence type="ECO:0000256" key="7">
    <source>
        <dbReference type="ARBA" id="ARBA00022741"/>
    </source>
</evidence>
<evidence type="ECO:0000256" key="13">
    <source>
        <dbReference type="SAM" id="Phobius"/>
    </source>
</evidence>
<evidence type="ECO:0000256" key="11">
    <source>
        <dbReference type="ARBA" id="ARBA00023136"/>
    </source>
</evidence>
<dbReference type="OrthoDB" id="9813151at2"/>
<evidence type="ECO:0000259" key="14">
    <source>
        <dbReference type="PROSITE" id="PS50109"/>
    </source>
</evidence>
<dbReference type="InterPro" id="IPR036890">
    <property type="entry name" value="HATPase_C_sf"/>
</dbReference>
<evidence type="ECO:0000256" key="6">
    <source>
        <dbReference type="ARBA" id="ARBA00022679"/>
    </source>
</evidence>
<feature type="transmembrane region" description="Helical" evidence="13">
    <location>
        <begin position="9"/>
        <end position="29"/>
    </location>
</feature>
<keyword evidence="4" id="KW-1003">Cell membrane</keyword>
<dbReference type="GO" id="GO:0030295">
    <property type="term" value="F:protein kinase activator activity"/>
    <property type="evidence" value="ECO:0007669"/>
    <property type="project" value="TreeGrafter"/>
</dbReference>